<gene>
    <name evidence="3" type="ORF">Fcan01_26893</name>
</gene>
<accession>A0A226CZV3</accession>
<evidence type="ECO:0000256" key="1">
    <source>
        <dbReference type="SAM" id="Phobius"/>
    </source>
</evidence>
<evidence type="ECO:0000313" key="4">
    <source>
        <dbReference type="Proteomes" id="UP000198287"/>
    </source>
</evidence>
<keyword evidence="1" id="KW-0812">Transmembrane</keyword>
<feature type="transmembrane region" description="Helical" evidence="1">
    <location>
        <begin position="58"/>
        <end position="81"/>
    </location>
</feature>
<comment type="caution">
    <text evidence="3">The sequence shown here is derived from an EMBL/GenBank/DDBJ whole genome shotgun (WGS) entry which is preliminary data.</text>
</comment>
<dbReference type="EMBL" id="LNIX01000046">
    <property type="protein sequence ID" value="OXA38340.1"/>
    <property type="molecule type" value="Genomic_DNA"/>
</dbReference>
<sequence length="128" mass="14920">MTVISFCGAFLYYLWEIKAQETTIFWANEMFQLELNLRKANNLSKPSEAQSDAPLDTFILIGFKLFLWTGYLLTPLVSVLLMVEGLDPQFYIVEYSRTAYPFIFVLLRAVTLNNSVFLHIFILLFSHY</sequence>
<keyword evidence="4" id="KW-1185">Reference proteome</keyword>
<feature type="chain" id="PRO_5012578745" evidence="2">
    <location>
        <begin position="20"/>
        <end position="128"/>
    </location>
</feature>
<feature type="signal peptide" evidence="2">
    <location>
        <begin position="1"/>
        <end position="19"/>
    </location>
</feature>
<protein>
    <submittedName>
        <fullName evidence="3">Uncharacterized protein</fullName>
    </submittedName>
</protein>
<dbReference type="Proteomes" id="UP000198287">
    <property type="component" value="Unassembled WGS sequence"/>
</dbReference>
<evidence type="ECO:0000256" key="2">
    <source>
        <dbReference type="SAM" id="SignalP"/>
    </source>
</evidence>
<evidence type="ECO:0000313" key="3">
    <source>
        <dbReference type="EMBL" id="OXA38340.1"/>
    </source>
</evidence>
<feature type="transmembrane region" description="Helical" evidence="1">
    <location>
        <begin position="102"/>
        <end position="125"/>
    </location>
</feature>
<keyword evidence="1" id="KW-0472">Membrane</keyword>
<dbReference type="AlphaFoldDB" id="A0A226CZV3"/>
<keyword evidence="1" id="KW-1133">Transmembrane helix</keyword>
<name>A0A226CZV3_FOLCA</name>
<reference evidence="3 4" key="1">
    <citation type="submission" date="2015-12" db="EMBL/GenBank/DDBJ databases">
        <title>The genome of Folsomia candida.</title>
        <authorList>
            <person name="Faddeeva A."/>
            <person name="Derks M.F."/>
            <person name="Anvar Y."/>
            <person name="Smit S."/>
            <person name="Van Straalen N."/>
            <person name="Roelofs D."/>
        </authorList>
    </citation>
    <scope>NUCLEOTIDE SEQUENCE [LARGE SCALE GENOMIC DNA]</scope>
    <source>
        <strain evidence="3 4">VU population</strain>
        <tissue evidence="3">Whole body</tissue>
    </source>
</reference>
<keyword evidence="2" id="KW-0732">Signal</keyword>
<proteinExistence type="predicted"/>
<organism evidence="3 4">
    <name type="scientific">Folsomia candida</name>
    <name type="common">Springtail</name>
    <dbReference type="NCBI Taxonomy" id="158441"/>
    <lineage>
        <taxon>Eukaryota</taxon>
        <taxon>Metazoa</taxon>
        <taxon>Ecdysozoa</taxon>
        <taxon>Arthropoda</taxon>
        <taxon>Hexapoda</taxon>
        <taxon>Collembola</taxon>
        <taxon>Entomobryomorpha</taxon>
        <taxon>Isotomoidea</taxon>
        <taxon>Isotomidae</taxon>
        <taxon>Proisotominae</taxon>
        <taxon>Folsomia</taxon>
    </lineage>
</organism>